<dbReference type="EMBL" id="VDCV01000007">
    <property type="protein sequence ID" value="KAB5548275.1"/>
    <property type="molecule type" value="Genomic_DNA"/>
</dbReference>
<reference evidence="9" key="1">
    <citation type="journal article" date="2019" name="Gigascience">
        <title>De novo genome assembly of the endangered Acer yangbiense, a plant species with extremely small populations endemic to Yunnan Province, China.</title>
        <authorList>
            <person name="Yang J."/>
            <person name="Wariss H.M."/>
            <person name="Tao L."/>
            <person name="Zhang R."/>
            <person name="Yun Q."/>
            <person name="Hollingsworth P."/>
            <person name="Dao Z."/>
            <person name="Luo G."/>
            <person name="Guo H."/>
            <person name="Ma Y."/>
            <person name="Sun W."/>
        </authorList>
    </citation>
    <scope>NUCLEOTIDE SEQUENCE [LARGE SCALE GENOMIC DNA]</scope>
    <source>
        <strain evidence="9">cv. br00</strain>
    </source>
</reference>
<dbReference type="InterPro" id="IPR027079">
    <property type="entry name" value="Tfb1/GTF2H1"/>
</dbReference>
<accession>A0A5N5LZB0</accession>
<dbReference type="PROSITE" id="PS50858">
    <property type="entry name" value="BSD"/>
    <property type="match status" value="1"/>
</dbReference>
<feature type="domain" description="BSD" evidence="7">
    <location>
        <begin position="236"/>
        <end position="288"/>
    </location>
</feature>
<dbReference type="PANTHER" id="PTHR12856">
    <property type="entry name" value="TRANSCRIPTION INITIATION FACTOR IIH-RELATED"/>
    <property type="match status" value="1"/>
</dbReference>
<dbReference type="Pfam" id="PF08567">
    <property type="entry name" value="PH_TFIIH"/>
    <property type="match status" value="1"/>
</dbReference>
<evidence type="ECO:0000256" key="6">
    <source>
        <dbReference type="ARBA" id="ARBA00023242"/>
    </source>
</evidence>
<protein>
    <recommendedName>
        <fullName evidence="7">BSD domain-containing protein</fullName>
    </recommendedName>
</protein>
<comment type="caution">
    <text evidence="8">The sequence shown here is derived from an EMBL/GenBank/DDBJ whole genome shotgun (WGS) entry which is preliminary data.</text>
</comment>
<dbReference type="InterPro" id="IPR013876">
    <property type="entry name" value="TFIIH_BTF_p62_N"/>
</dbReference>
<keyword evidence="4" id="KW-0805">Transcription regulation</keyword>
<dbReference type="Gene3D" id="1.10.3970.10">
    <property type="entry name" value="BSD domain"/>
    <property type="match status" value="1"/>
</dbReference>
<proteinExistence type="inferred from homology"/>
<dbReference type="GO" id="GO:0006351">
    <property type="term" value="P:DNA-templated transcription"/>
    <property type="evidence" value="ECO:0007669"/>
    <property type="project" value="InterPro"/>
</dbReference>
<evidence type="ECO:0000256" key="3">
    <source>
        <dbReference type="ARBA" id="ARBA00022737"/>
    </source>
</evidence>
<comment type="subcellular location">
    <subcellularLocation>
        <location evidence="1">Nucleus</location>
    </subcellularLocation>
</comment>
<keyword evidence="3" id="KW-0677">Repeat</keyword>
<evidence type="ECO:0000259" key="7">
    <source>
        <dbReference type="PROSITE" id="PS50858"/>
    </source>
</evidence>
<dbReference type="InterPro" id="IPR005607">
    <property type="entry name" value="BSD_dom"/>
</dbReference>
<gene>
    <name evidence="8" type="ORF">DKX38_011681</name>
</gene>
<dbReference type="AlphaFoldDB" id="A0A5N5LZB0"/>
<dbReference type="GO" id="GO:0000439">
    <property type="term" value="C:transcription factor TFIIH core complex"/>
    <property type="evidence" value="ECO:0007669"/>
    <property type="project" value="InterPro"/>
</dbReference>
<evidence type="ECO:0000256" key="2">
    <source>
        <dbReference type="ARBA" id="ARBA00009448"/>
    </source>
</evidence>
<comment type="similarity">
    <text evidence="2">Belongs to the TFB1 family.</text>
</comment>
<dbReference type="SUPFAM" id="SSF50729">
    <property type="entry name" value="PH domain-like"/>
    <property type="match status" value="1"/>
</dbReference>
<dbReference type="Pfam" id="PF03909">
    <property type="entry name" value="BSD"/>
    <property type="match status" value="1"/>
</dbReference>
<evidence type="ECO:0000313" key="9">
    <source>
        <dbReference type="Proteomes" id="UP000326939"/>
    </source>
</evidence>
<keyword evidence="6" id="KW-0539">Nucleus</keyword>
<name>A0A5N5LZB0_9ROSI</name>
<dbReference type="Proteomes" id="UP000326939">
    <property type="component" value="Chromosome 7"/>
</dbReference>
<dbReference type="SMART" id="SM00751">
    <property type="entry name" value="BSD"/>
    <property type="match status" value="2"/>
</dbReference>
<dbReference type="Gene3D" id="6.10.140.1200">
    <property type="match status" value="1"/>
</dbReference>
<keyword evidence="5" id="KW-0804">Transcription</keyword>
<evidence type="ECO:0000256" key="4">
    <source>
        <dbReference type="ARBA" id="ARBA00023015"/>
    </source>
</evidence>
<sequence length="666" mass="74934">MASGQVSKRVKFKSSVKDPGTPGRLFLTLERLMFKPNSPNSATKLNMEFRFVKNHKYTKEGSNKAPMLNLTSSQGVSYIFEFESYDDLHVCKECVGTILGEMVLFVKKLSNCQLSSVTPLKLYAYGVWCKNCSILSVVAGKALSKTGETPKPIDTSEVPSEQPSTEELLLRMNMLRENGELQKLHMRFVSDGILTEAEFWATRKKLLGGNFSKKSKQRTGLKSFVLSDTKPSTDGRTNKVTFTLTPEIVREVFAEKPAVHQAYLNLVPRKMSERDFWSKYCRAEYLHHAKNANAGAAAAAEAAEDEELALFLKPDDILASETRRKIRCVDPTLDMEADEGDDYTHLPDHGIVRDGSKEITESQHEHYRRTLSQELNRHAAVVLQGTPIARYSCEIKICNLADEEQLKDTQTVAEALKLSKQGQNASNEETDMNTNQDRLSRISKMIEIDDLQASSDLPLAPLSIKDPRDYFDSQQATALKNSRDTSIGNDPVKRILSTEESYASLRDSISHVKTTGLINPIITPEAAVKVLSVLTHNISSTKYDIGKNHGLSFLDTLPNTSKEELLYHWTSLQELLRHYWSSYPITTAYLYTKVSRLKDAMSKIDSQLQELKESVQSDLRHQVTLLVRPMQQTRPCVQAIEAAMQHHDAELQKRSARSGERSNGYT</sequence>
<evidence type="ECO:0000313" key="8">
    <source>
        <dbReference type="EMBL" id="KAB5548275.1"/>
    </source>
</evidence>
<dbReference type="SUPFAM" id="SSF140383">
    <property type="entry name" value="BSD domain-like"/>
    <property type="match status" value="2"/>
</dbReference>
<dbReference type="InterPro" id="IPR035925">
    <property type="entry name" value="BSD_dom_sf"/>
</dbReference>
<organism evidence="8 9">
    <name type="scientific">Salix brachista</name>
    <dbReference type="NCBI Taxonomy" id="2182728"/>
    <lineage>
        <taxon>Eukaryota</taxon>
        <taxon>Viridiplantae</taxon>
        <taxon>Streptophyta</taxon>
        <taxon>Embryophyta</taxon>
        <taxon>Tracheophyta</taxon>
        <taxon>Spermatophyta</taxon>
        <taxon>Magnoliopsida</taxon>
        <taxon>eudicotyledons</taxon>
        <taxon>Gunneridae</taxon>
        <taxon>Pentapetalae</taxon>
        <taxon>rosids</taxon>
        <taxon>fabids</taxon>
        <taxon>Malpighiales</taxon>
        <taxon>Salicaceae</taxon>
        <taxon>Saliceae</taxon>
        <taxon>Salix</taxon>
    </lineage>
</organism>
<evidence type="ECO:0000256" key="1">
    <source>
        <dbReference type="ARBA" id="ARBA00004123"/>
    </source>
</evidence>
<dbReference type="GO" id="GO:0006289">
    <property type="term" value="P:nucleotide-excision repair"/>
    <property type="evidence" value="ECO:0007669"/>
    <property type="project" value="InterPro"/>
</dbReference>
<evidence type="ECO:0000256" key="5">
    <source>
        <dbReference type="ARBA" id="ARBA00023163"/>
    </source>
</evidence>
<keyword evidence="9" id="KW-1185">Reference proteome</keyword>